<feature type="domain" description="Gfo/Idh/MocA-like oxidoreductase N-terminal" evidence="4">
    <location>
        <begin position="8"/>
        <end position="122"/>
    </location>
</feature>
<evidence type="ECO:0000259" key="5">
    <source>
        <dbReference type="Pfam" id="PF22725"/>
    </source>
</evidence>
<evidence type="ECO:0000313" key="6">
    <source>
        <dbReference type="EMBL" id="CCV04340.1"/>
    </source>
</evidence>
<dbReference type="PANTHER" id="PTHR22604">
    <property type="entry name" value="OXIDOREDUCTASES"/>
    <property type="match status" value="1"/>
</dbReference>
<feature type="domain" description="NADP-dependent oxidoreductase" evidence="3">
    <location>
        <begin position="399"/>
        <end position="670"/>
    </location>
</feature>
<dbReference type="Gene3D" id="3.20.20.100">
    <property type="entry name" value="NADP-dependent oxidoreductase domain"/>
    <property type="match status" value="1"/>
</dbReference>
<dbReference type="InterPro" id="IPR050984">
    <property type="entry name" value="Gfo/Idh/MocA_domain"/>
</dbReference>
<sequence length="681" mass="73970">MSSRLEKIRWGILGPGSIAKSFAGGVAQSRTGTLVALGARNPGKAGLAETFPGTRILDAYEALLADPDVDAVYISIPHPGHAEWAIKAAEAGKHVLCEKPLALTAFEADAMVHAARKAGTFLGEAFMYRLHPQTLKLVDLVQSGAIGEIRMIKSSFGFAMPGFMPEHRLYANDLAGGGILDVGGYPVSMVRLIAGVAAGMPFAEPDKVVGTAHLGQSGVDEWASALLHFPGGIVAEVSCSISLDQDNMLRILGTKGSIEVPDFWFAGGNREIGLGKIDLIRPDGTRETISVNETRHLYSFEVDGAGEAILAGQQEFAWPGMGWADSLGTLRVLDRWRAAVGLEYEIEKPAKRLNTISGRRLRTDGASIPKRQIPGLRRPASCLALGFEDFRTFSSGSILLDAFFEAGGNLFDTGYVYGAGYTETLLGEWLRNRGVREQSVVIAKGAHSPLCYPDVIGKQLAQSLDRLQTDHVDIYFMHRDNPDVPVGEFVDAMDREAKAGRIRGPFGGSNWTMERMDEAIAYAERTGKQKPGALSNNFSLAEMLEPIWAGCVTASGDDWKAWLSARQMPNFAWSSQGRGFFTERAGRDRLDNEELVRVWYSEKNFGRRDRAIELADRLGKAPIHVALAYVLAQPFPSVPLIGPRTLSELDDSLQALDIALSPDDLAWLDSGSDRPRARGRG</sequence>
<keyword evidence="7" id="KW-1185">Reference proteome</keyword>
<dbReference type="SUPFAM" id="SSF51735">
    <property type="entry name" value="NAD(P)-binding Rossmann-fold domains"/>
    <property type="match status" value="1"/>
</dbReference>
<dbReference type="InterPro" id="IPR023210">
    <property type="entry name" value="NADP_OxRdtase_dom"/>
</dbReference>
<dbReference type="RefSeq" id="WP_008873318.1">
    <property type="nucleotide sequence ID" value="NZ_CAUM01000032.1"/>
</dbReference>
<dbReference type="InterPro" id="IPR036812">
    <property type="entry name" value="NAD(P)_OxRdtase_dom_sf"/>
</dbReference>
<dbReference type="Pfam" id="PF01408">
    <property type="entry name" value="GFO_IDH_MocA"/>
    <property type="match status" value="1"/>
</dbReference>
<dbReference type="Pfam" id="PF22725">
    <property type="entry name" value="GFO_IDH_MocA_C3"/>
    <property type="match status" value="1"/>
</dbReference>
<dbReference type="Gene3D" id="3.40.50.720">
    <property type="entry name" value="NAD(P)-binding Rossmann-like Domain"/>
    <property type="match status" value="1"/>
</dbReference>
<protein>
    <recommendedName>
        <fullName evidence="8">Oxidoreductase</fullName>
    </recommendedName>
</protein>
<evidence type="ECO:0000256" key="2">
    <source>
        <dbReference type="ARBA" id="ARBA00023002"/>
    </source>
</evidence>
<dbReference type="AlphaFoldDB" id="M5EJG8"/>
<dbReference type="GO" id="GO:0000166">
    <property type="term" value="F:nucleotide binding"/>
    <property type="evidence" value="ECO:0007669"/>
    <property type="project" value="InterPro"/>
</dbReference>
<dbReference type="Proteomes" id="UP000012062">
    <property type="component" value="Unassembled WGS sequence"/>
</dbReference>
<dbReference type="GO" id="GO:0016491">
    <property type="term" value="F:oxidoreductase activity"/>
    <property type="evidence" value="ECO:0007669"/>
    <property type="project" value="UniProtKB-KW"/>
</dbReference>
<name>M5EJG8_9HYPH</name>
<dbReference type="SUPFAM" id="SSF55347">
    <property type="entry name" value="Glyceraldehyde-3-phosphate dehydrogenase-like, C-terminal domain"/>
    <property type="match status" value="1"/>
</dbReference>
<reference evidence="6 7" key="1">
    <citation type="submission" date="2013-02" db="EMBL/GenBank/DDBJ databases">
        <authorList>
            <person name="Genoscope - CEA"/>
        </authorList>
    </citation>
    <scope>NUCLEOTIDE SEQUENCE [LARGE SCALE GENOMIC DNA]</scope>
    <source>
        <strain evidence="6 7">STM 2683</strain>
    </source>
</reference>
<dbReference type="InterPro" id="IPR055170">
    <property type="entry name" value="GFO_IDH_MocA-like_dom"/>
</dbReference>
<dbReference type="Gene3D" id="3.30.360.10">
    <property type="entry name" value="Dihydrodipicolinate Reductase, domain 2"/>
    <property type="match status" value="1"/>
</dbReference>
<evidence type="ECO:0000259" key="3">
    <source>
        <dbReference type="Pfam" id="PF00248"/>
    </source>
</evidence>
<keyword evidence="2" id="KW-0560">Oxidoreductase</keyword>
<dbReference type="Pfam" id="PF00248">
    <property type="entry name" value="Aldo_ket_red"/>
    <property type="match status" value="1"/>
</dbReference>
<dbReference type="EMBL" id="CAUM01000032">
    <property type="protein sequence ID" value="CCV04340.1"/>
    <property type="molecule type" value="Genomic_DNA"/>
</dbReference>
<dbReference type="InterPro" id="IPR036291">
    <property type="entry name" value="NAD(P)-bd_dom_sf"/>
</dbReference>
<comment type="caution">
    <text evidence="6">The sequence shown here is derived from an EMBL/GenBank/DDBJ whole genome shotgun (WGS) entry which is preliminary data.</text>
</comment>
<comment type="similarity">
    <text evidence="1">Belongs to the Gfo/Idh/MocA family.</text>
</comment>
<evidence type="ECO:0000256" key="1">
    <source>
        <dbReference type="ARBA" id="ARBA00010928"/>
    </source>
</evidence>
<evidence type="ECO:0000313" key="7">
    <source>
        <dbReference type="Proteomes" id="UP000012062"/>
    </source>
</evidence>
<evidence type="ECO:0000259" key="4">
    <source>
        <dbReference type="Pfam" id="PF01408"/>
    </source>
</evidence>
<gene>
    <name evidence="6" type="ORF">MESS2_1270030</name>
</gene>
<feature type="domain" description="GFO/IDH/MocA-like oxidoreductase" evidence="5">
    <location>
        <begin position="136"/>
        <end position="259"/>
    </location>
</feature>
<dbReference type="OrthoDB" id="9774191at2"/>
<dbReference type="CDD" id="cd19082">
    <property type="entry name" value="AKR_AKR10A1_2"/>
    <property type="match status" value="1"/>
</dbReference>
<proteinExistence type="inferred from homology"/>
<evidence type="ECO:0008006" key="8">
    <source>
        <dbReference type="Google" id="ProtNLM"/>
    </source>
</evidence>
<organism evidence="6 7">
    <name type="scientific">Mesorhizobium metallidurans STM 2683</name>
    <dbReference type="NCBI Taxonomy" id="1297569"/>
    <lineage>
        <taxon>Bacteria</taxon>
        <taxon>Pseudomonadati</taxon>
        <taxon>Pseudomonadota</taxon>
        <taxon>Alphaproteobacteria</taxon>
        <taxon>Hyphomicrobiales</taxon>
        <taxon>Phyllobacteriaceae</taxon>
        <taxon>Mesorhizobium</taxon>
    </lineage>
</organism>
<dbReference type="eggNOG" id="COG0673">
    <property type="taxonomic scope" value="Bacteria"/>
</dbReference>
<dbReference type="InterPro" id="IPR000683">
    <property type="entry name" value="Gfo/Idh/MocA-like_OxRdtase_N"/>
</dbReference>
<dbReference type="STRING" id="1297569.MESS2_1270030"/>
<dbReference type="PANTHER" id="PTHR22604:SF105">
    <property type="entry name" value="TRANS-1,2-DIHYDROBENZENE-1,2-DIOL DEHYDROGENASE"/>
    <property type="match status" value="1"/>
</dbReference>
<accession>M5EJG8</accession>
<dbReference type="SUPFAM" id="SSF51430">
    <property type="entry name" value="NAD(P)-linked oxidoreductase"/>
    <property type="match status" value="1"/>
</dbReference>
<dbReference type="eggNOG" id="COG0667">
    <property type="taxonomic scope" value="Bacteria"/>
</dbReference>